<dbReference type="Proteomes" id="UP000002287">
    <property type="component" value="Chromosome 1"/>
</dbReference>
<dbReference type="HOGENOM" id="CLU_2551875_0_0_4"/>
<proteinExistence type="predicted"/>
<evidence type="ECO:0000313" key="1">
    <source>
        <dbReference type="EMBL" id="ABO53202.1"/>
    </source>
</evidence>
<accession>A4JA99</accession>
<gene>
    <name evidence="1" type="ordered locus">Bcep1808_0179</name>
</gene>
<name>A4JA99_BURVG</name>
<sequence length="82" mass="9391">MPRFFYFLGLLEVRGGACQRHLSAGRRGRVQSMPFIRKQFICLRIPWTEADARRKQNFLLCCRCMVAAQVALLRCDGSGLKA</sequence>
<protein>
    <submittedName>
        <fullName evidence="1">Uncharacterized protein</fullName>
    </submittedName>
</protein>
<organism evidence="1 2">
    <name type="scientific">Burkholderia vietnamiensis (strain G4 / LMG 22486)</name>
    <name type="common">Burkholderia cepacia (strain R1808)</name>
    <dbReference type="NCBI Taxonomy" id="269482"/>
    <lineage>
        <taxon>Bacteria</taxon>
        <taxon>Pseudomonadati</taxon>
        <taxon>Pseudomonadota</taxon>
        <taxon>Betaproteobacteria</taxon>
        <taxon>Burkholderiales</taxon>
        <taxon>Burkholderiaceae</taxon>
        <taxon>Burkholderia</taxon>
        <taxon>Burkholderia cepacia complex</taxon>
    </lineage>
</organism>
<evidence type="ECO:0000313" key="2">
    <source>
        <dbReference type="Proteomes" id="UP000002287"/>
    </source>
</evidence>
<reference evidence="2" key="1">
    <citation type="submission" date="2007-03" db="EMBL/GenBank/DDBJ databases">
        <title>Complete sequence of chromosome 1 of Burkholderia vietnamiensis G4.</title>
        <authorList>
            <consortium name="US DOE Joint Genome Institute"/>
            <person name="Copeland A."/>
            <person name="Lucas S."/>
            <person name="Lapidus A."/>
            <person name="Barry K."/>
            <person name="Detter J.C."/>
            <person name="Glavina del Rio T."/>
            <person name="Hammon N."/>
            <person name="Israni S."/>
            <person name="Dalin E."/>
            <person name="Tice H."/>
            <person name="Pitluck S."/>
            <person name="Chain P."/>
            <person name="Malfatti S."/>
            <person name="Shin M."/>
            <person name="Vergez L."/>
            <person name="Schmutz J."/>
            <person name="Larimer F."/>
            <person name="Land M."/>
            <person name="Hauser L."/>
            <person name="Kyrpides N."/>
            <person name="Tiedje J."/>
            <person name="Richardson P."/>
        </authorList>
    </citation>
    <scope>NUCLEOTIDE SEQUENCE [LARGE SCALE GENOMIC DNA]</scope>
    <source>
        <strain evidence="2">G4 / LMG 22486</strain>
    </source>
</reference>
<dbReference type="AlphaFoldDB" id="A4JA99"/>
<dbReference type="EMBL" id="CP000614">
    <property type="protein sequence ID" value="ABO53202.1"/>
    <property type="molecule type" value="Genomic_DNA"/>
</dbReference>
<dbReference type="KEGG" id="bvi:Bcep1808_0179"/>